<dbReference type="AlphaFoldDB" id="A0A0F9PK19"/>
<dbReference type="Pfam" id="PF08241">
    <property type="entry name" value="Methyltransf_11"/>
    <property type="match status" value="1"/>
</dbReference>
<protein>
    <recommendedName>
        <fullName evidence="2">Methyltransferase type 11 domain-containing protein</fullName>
    </recommendedName>
</protein>
<dbReference type="PANTHER" id="PTHR43861:SF3">
    <property type="entry name" value="PUTATIVE (AFU_ORTHOLOGUE AFUA_2G14390)-RELATED"/>
    <property type="match status" value="1"/>
</dbReference>
<keyword evidence="1" id="KW-0808">Transferase</keyword>
<gene>
    <name evidence="3" type="ORF">LCGC14_1206390</name>
</gene>
<name>A0A0F9PK19_9ZZZZ</name>
<evidence type="ECO:0000313" key="3">
    <source>
        <dbReference type="EMBL" id="KKM93632.1"/>
    </source>
</evidence>
<dbReference type="PANTHER" id="PTHR43861">
    <property type="entry name" value="TRANS-ACONITATE 2-METHYLTRANSFERASE-RELATED"/>
    <property type="match status" value="1"/>
</dbReference>
<comment type="caution">
    <text evidence="3">The sequence shown here is derived from an EMBL/GenBank/DDBJ whole genome shotgun (WGS) entry which is preliminary data.</text>
</comment>
<dbReference type="InterPro" id="IPR029063">
    <property type="entry name" value="SAM-dependent_MTases_sf"/>
</dbReference>
<accession>A0A0F9PK19</accession>
<sequence length="226" mass="26390">MSEAKIWDDYYADEDARLNWYPQLNVVRFFCGLKNKGEFLTEHDIKLTYRPDMRVLDFGCGNGRHTKFLIDEGYLNVCACDLSPIAVRQCRKLAPEALVVQIEPPLSNFEPRNLKGIPFMKGVFDIVMSEGVFDHMNSKDRKFYYKEVRRVLKPDGIFFLSLIKGNGREEVIESGLEKGLTQKYFTQRGILKELKDFEIISIELTARHLTYPRREVIIDRYSIFAK</sequence>
<dbReference type="InterPro" id="IPR013216">
    <property type="entry name" value="Methyltransf_11"/>
</dbReference>
<feature type="domain" description="Methyltransferase type 11" evidence="2">
    <location>
        <begin position="56"/>
        <end position="160"/>
    </location>
</feature>
<dbReference type="Gene3D" id="3.40.50.150">
    <property type="entry name" value="Vaccinia Virus protein VP39"/>
    <property type="match status" value="1"/>
</dbReference>
<dbReference type="EMBL" id="LAZR01006239">
    <property type="protein sequence ID" value="KKM93632.1"/>
    <property type="molecule type" value="Genomic_DNA"/>
</dbReference>
<proteinExistence type="predicted"/>
<evidence type="ECO:0000256" key="1">
    <source>
        <dbReference type="ARBA" id="ARBA00022679"/>
    </source>
</evidence>
<reference evidence="3" key="1">
    <citation type="journal article" date="2015" name="Nature">
        <title>Complex archaea that bridge the gap between prokaryotes and eukaryotes.</title>
        <authorList>
            <person name="Spang A."/>
            <person name="Saw J.H."/>
            <person name="Jorgensen S.L."/>
            <person name="Zaremba-Niedzwiedzka K."/>
            <person name="Martijn J."/>
            <person name="Lind A.E."/>
            <person name="van Eijk R."/>
            <person name="Schleper C."/>
            <person name="Guy L."/>
            <person name="Ettema T.J."/>
        </authorList>
    </citation>
    <scope>NUCLEOTIDE SEQUENCE</scope>
</reference>
<dbReference type="SUPFAM" id="SSF53335">
    <property type="entry name" value="S-adenosyl-L-methionine-dependent methyltransferases"/>
    <property type="match status" value="1"/>
</dbReference>
<evidence type="ECO:0000259" key="2">
    <source>
        <dbReference type="Pfam" id="PF08241"/>
    </source>
</evidence>
<dbReference type="GO" id="GO:0008757">
    <property type="term" value="F:S-adenosylmethionine-dependent methyltransferase activity"/>
    <property type="evidence" value="ECO:0007669"/>
    <property type="project" value="InterPro"/>
</dbReference>
<dbReference type="CDD" id="cd02440">
    <property type="entry name" value="AdoMet_MTases"/>
    <property type="match status" value="1"/>
</dbReference>
<organism evidence="3">
    <name type="scientific">marine sediment metagenome</name>
    <dbReference type="NCBI Taxonomy" id="412755"/>
    <lineage>
        <taxon>unclassified sequences</taxon>
        <taxon>metagenomes</taxon>
        <taxon>ecological metagenomes</taxon>
    </lineage>
</organism>